<evidence type="ECO:0000313" key="3">
    <source>
        <dbReference type="Proteomes" id="UP000317691"/>
    </source>
</evidence>
<dbReference type="SUPFAM" id="SSF53300">
    <property type="entry name" value="vWA-like"/>
    <property type="match status" value="1"/>
</dbReference>
<dbReference type="Pfam" id="PF13519">
    <property type="entry name" value="VWA_2"/>
    <property type="match status" value="1"/>
</dbReference>
<dbReference type="InterPro" id="IPR036465">
    <property type="entry name" value="vWFA_dom_sf"/>
</dbReference>
<protein>
    <recommendedName>
        <fullName evidence="1">VWFA domain-containing protein</fullName>
    </recommendedName>
</protein>
<proteinExistence type="predicted"/>
<evidence type="ECO:0000259" key="1">
    <source>
        <dbReference type="Pfam" id="PF13519"/>
    </source>
</evidence>
<dbReference type="AlphaFoldDB" id="A0A538TQJ6"/>
<evidence type="ECO:0000313" key="2">
    <source>
        <dbReference type="EMBL" id="TMQ65897.1"/>
    </source>
</evidence>
<dbReference type="InterPro" id="IPR002035">
    <property type="entry name" value="VWF_A"/>
</dbReference>
<dbReference type="Proteomes" id="UP000317691">
    <property type="component" value="Unassembled WGS sequence"/>
</dbReference>
<sequence length="367" mass="42267">MDFRYSRWDERLTQNLNFLRHLLSLYHRLLLMTDGKVDQALRALEELGERFGFFNEKFTIEDFKKQLREKDAIREVNGRTVMTKAGERMIRKDSLDRIFGDLAKDSAGEHRVPRTGAGGEKVTETRPYSFGDPVTDIDFLSSVRNSMRRQRGAWGDEGLGLTEDDLEVFESEHLSSCATVLMIDVSHSMILYGEDRITPAKQAALALSELILTRYPKDSLSVVLFGDDAWEVKIRDIPYVSVGPYHTNTKAGLQLAQKILAHQKHVNKQIFMITDGKPSAIFENGRFYKNAFGLDPRIVNKTMDEAVACRRKRIPITTFMVTQDPYLVRFVERFTQLNKGRAYFSDLEDLGSYLFVDFAQNRKRRVQ</sequence>
<dbReference type="EMBL" id="VBOZ01000010">
    <property type="protein sequence ID" value="TMQ65897.1"/>
    <property type="molecule type" value="Genomic_DNA"/>
</dbReference>
<gene>
    <name evidence="2" type="ORF">E6K79_03245</name>
</gene>
<dbReference type="CDD" id="cd00198">
    <property type="entry name" value="vWFA"/>
    <property type="match status" value="1"/>
</dbReference>
<dbReference type="Gene3D" id="3.40.50.410">
    <property type="entry name" value="von Willebrand factor, type A domain"/>
    <property type="match status" value="1"/>
</dbReference>
<accession>A0A538TQJ6</accession>
<name>A0A538TQJ6_UNCEI</name>
<comment type="caution">
    <text evidence="2">The sequence shown here is derived from an EMBL/GenBank/DDBJ whole genome shotgun (WGS) entry which is preliminary data.</text>
</comment>
<feature type="domain" description="VWFA" evidence="1">
    <location>
        <begin position="179"/>
        <end position="277"/>
    </location>
</feature>
<organism evidence="2 3">
    <name type="scientific">Eiseniibacteriota bacterium</name>
    <dbReference type="NCBI Taxonomy" id="2212470"/>
    <lineage>
        <taxon>Bacteria</taxon>
        <taxon>Candidatus Eiseniibacteriota</taxon>
    </lineage>
</organism>
<reference evidence="2 3" key="1">
    <citation type="journal article" date="2019" name="Nat. Microbiol.">
        <title>Mediterranean grassland soil C-N compound turnover is dependent on rainfall and depth, and is mediated by genomically divergent microorganisms.</title>
        <authorList>
            <person name="Diamond S."/>
            <person name="Andeer P.F."/>
            <person name="Li Z."/>
            <person name="Crits-Christoph A."/>
            <person name="Burstein D."/>
            <person name="Anantharaman K."/>
            <person name="Lane K.R."/>
            <person name="Thomas B.C."/>
            <person name="Pan C."/>
            <person name="Northen T.R."/>
            <person name="Banfield J.F."/>
        </authorList>
    </citation>
    <scope>NUCLEOTIDE SEQUENCE [LARGE SCALE GENOMIC DNA]</scope>
    <source>
        <strain evidence="2">WS_9</strain>
    </source>
</reference>